<keyword evidence="1" id="KW-0175">Coiled coil</keyword>
<dbReference type="GO" id="GO:0046983">
    <property type="term" value="F:protein dimerization activity"/>
    <property type="evidence" value="ECO:0007669"/>
    <property type="project" value="InterPro"/>
</dbReference>
<dbReference type="PANTHER" id="PTHR46289:SF17">
    <property type="entry name" value="HAT C-TERMINAL DIMERISATION DOMAIN-CONTAINING PROTEIN"/>
    <property type="match status" value="1"/>
</dbReference>
<name>A0AAD7R645_9TELE</name>
<evidence type="ECO:0000259" key="3">
    <source>
        <dbReference type="Pfam" id="PF05699"/>
    </source>
</evidence>
<dbReference type="AlphaFoldDB" id="A0AAD7R645"/>
<evidence type="ECO:0000313" key="5">
    <source>
        <dbReference type="Proteomes" id="UP001221898"/>
    </source>
</evidence>
<sequence>METVNAALQKSQLHLQEARQMVDTLREDIRSLREEGFQDFWEDTTAAAHDLNLESPTVPKPRKIPRRLDGGAPPHSFQTPEAMYRQQYFEIMDTASTSLDCRFSPSAFKHMQDVEDFVTGKGDCKSIVQFHGDDLDEVRLTLHRDMCTDVAKQRGVCLATFQDVVDFLKGDQGEHLRTLLPEMTKLVKLALTVPVTSCTSERSFSGLRRLKTYLRSTMGQEKLNHVAVLNCHKKVSQSRSLDAIADEFIKRTAARSNTFLLKR</sequence>
<feature type="region of interest" description="Disordered" evidence="2">
    <location>
        <begin position="54"/>
        <end position="77"/>
    </location>
</feature>
<keyword evidence="5" id="KW-1185">Reference proteome</keyword>
<dbReference type="InterPro" id="IPR012337">
    <property type="entry name" value="RNaseH-like_sf"/>
</dbReference>
<dbReference type="EMBL" id="JAINUG010000543">
    <property type="protein sequence ID" value="KAJ8366792.1"/>
    <property type="molecule type" value="Genomic_DNA"/>
</dbReference>
<reference evidence="4" key="1">
    <citation type="journal article" date="2023" name="Science">
        <title>Genome structures resolve the early diversification of teleost fishes.</title>
        <authorList>
            <person name="Parey E."/>
            <person name="Louis A."/>
            <person name="Montfort J."/>
            <person name="Bouchez O."/>
            <person name="Roques C."/>
            <person name="Iampietro C."/>
            <person name="Lluch J."/>
            <person name="Castinel A."/>
            <person name="Donnadieu C."/>
            <person name="Desvignes T."/>
            <person name="Floi Bucao C."/>
            <person name="Jouanno E."/>
            <person name="Wen M."/>
            <person name="Mejri S."/>
            <person name="Dirks R."/>
            <person name="Jansen H."/>
            <person name="Henkel C."/>
            <person name="Chen W.J."/>
            <person name="Zahm M."/>
            <person name="Cabau C."/>
            <person name="Klopp C."/>
            <person name="Thompson A.W."/>
            <person name="Robinson-Rechavi M."/>
            <person name="Braasch I."/>
            <person name="Lecointre G."/>
            <person name="Bobe J."/>
            <person name="Postlethwait J.H."/>
            <person name="Berthelot C."/>
            <person name="Roest Crollius H."/>
            <person name="Guiguen Y."/>
        </authorList>
    </citation>
    <scope>NUCLEOTIDE SEQUENCE</scope>
    <source>
        <strain evidence="4">NC1722</strain>
    </source>
</reference>
<protein>
    <recommendedName>
        <fullName evidence="3">HAT C-terminal dimerisation domain-containing protein</fullName>
    </recommendedName>
</protein>
<proteinExistence type="predicted"/>
<accession>A0AAD7R645</accession>
<dbReference type="PANTHER" id="PTHR46289">
    <property type="entry name" value="52 KDA REPRESSOR OF THE INHIBITOR OF THE PROTEIN KINASE-LIKE PROTEIN-RELATED"/>
    <property type="match status" value="1"/>
</dbReference>
<organism evidence="4 5">
    <name type="scientific">Aldrovandia affinis</name>
    <dbReference type="NCBI Taxonomy" id="143900"/>
    <lineage>
        <taxon>Eukaryota</taxon>
        <taxon>Metazoa</taxon>
        <taxon>Chordata</taxon>
        <taxon>Craniata</taxon>
        <taxon>Vertebrata</taxon>
        <taxon>Euteleostomi</taxon>
        <taxon>Actinopterygii</taxon>
        <taxon>Neopterygii</taxon>
        <taxon>Teleostei</taxon>
        <taxon>Notacanthiformes</taxon>
        <taxon>Halosauridae</taxon>
        <taxon>Aldrovandia</taxon>
    </lineage>
</organism>
<gene>
    <name evidence="4" type="ORF">AAFF_G00342250</name>
</gene>
<dbReference type="InterPro" id="IPR052958">
    <property type="entry name" value="IFN-induced_PKR_regulator"/>
</dbReference>
<dbReference type="Pfam" id="PF05699">
    <property type="entry name" value="Dimer_Tnp_hAT"/>
    <property type="match status" value="1"/>
</dbReference>
<evidence type="ECO:0000256" key="2">
    <source>
        <dbReference type="SAM" id="MobiDB-lite"/>
    </source>
</evidence>
<dbReference type="Proteomes" id="UP001221898">
    <property type="component" value="Unassembled WGS sequence"/>
</dbReference>
<evidence type="ECO:0000256" key="1">
    <source>
        <dbReference type="SAM" id="Coils"/>
    </source>
</evidence>
<feature type="coiled-coil region" evidence="1">
    <location>
        <begin position="8"/>
        <end position="35"/>
    </location>
</feature>
<feature type="domain" description="HAT C-terminal dimerisation" evidence="3">
    <location>
        <begin position="161"/>
        <end position="231"/>
    </location>
</feature>
<evidence type="ECO:0000313" key="4">
    <source>
        <dbReference type="EMBL" id="KAJ8366792.1"/>
    </source>
</evidence>
<dbReference type="InterPro" id="IPR008906">
    <property type="entry name" value="HATC_C_dom"/>
</dbReference>
<dbReference type="SUPFAM" id="SSF53098">
    <property type="entry name" value="Ribonuclease H-like"/>
    <property type="match status" value="1"/>
</dbReference>
<comment type="caution">
    <text evidence="4">The sequence shown here is derived from an EMBL/GenBank/DDBJ whole genome shotgun (WGS) entry which is preliminary data.</text>
</comment>